<keyword evidence="6" id="KW-0413">Isomerase</keyword>
<dbReference type="GO" id="GO:0000725">
    <property type="term" value="P:recombinational repair"/>
    <property type="evidence" value="ECO:0007669"/>
    <property type="project" value="TreeGrafter"/>
</dbReference>
<dbReference type="InterPro" id="IPR014016">
    <property type="entry name" value="UvrD-like_ATP-bd"/>
</dbReference>
<evidence type="ECO:0000313" key="15">
    <source>
        <dbReference type="Proteomes" id="UP000317178"/>
    </source>
</evidence>
<evidence type="ECO:0000256" key="1">
    <source>
        <dbReference type="ARBA" id="ARBA00009922"/>
    </source>
</evidence>
<proteinExistence type="inferred from homology"/>
<keyword evidence="3 10" id="KW-0378">Hydrolase</keyword>
<evidence type="ECO:0000256" key="7">
    <source>
        <dbReference type="ARBA" id="ARBA00034617"/>
    </source>
</evidence>
<organism evidence="14 15">
    <name type="scientific">Polystyrenella longa</name>
    <dbReference type="NCBI Taxonomy" id="2528007"/>
    <lineage>
        <taxon>Bacteria</taxon>
        <taxon>Pseudomonadati</taxon>
        <taxon>Planctomycetota</taxon>
        <taxon>Planctomycetia</taxon>
        <taxon>Planctomycetales</taxon>
        <taxon>Planctomycetaceae</taxon>
        <taxon>Polystyrenella</taxon>
    </lineage>
</organism>
<dbReference type="Gene3D" id="1.10.486.10">
    <property type="entry name" value="PCRA, domain 4"/>
    <property type="match status" value="1"/>
</dbReference>
<evidence type="ECO:0000259" key="12">
    <source>
        <dbReference type="PROSITE" id="PS51198"/>
    </source>
</evidence>
<dbReference type="RefSeq" id="WP_144993599.1">
    <property type="nucleotide sequence ID" value="NZ_CP036281.1"/>
</dbReference>
<feature type="domain" description="UvrD-like helicase C-terminal" evidence="13">
    <location>
        <begin position="310"/>
        <end position="577"/>
    </location>
</feature>
<dbReference type="EMBL" id="CP036281">
    <property type="protein sequence ID" value="QDU79190.1"/>
    <property type="molecule type" value="Genomic_DNA"/>
</dbReference>
<dbReference type="PROSITE" id="PS51217">
    <property type="entry name" value="UVRD_HELICASE_CTER"/>
    <property type="match status" value="1"/>
</dbReference>
<keyword evidence="11" id="KW-0175">Coiled coil</keyword>
<dbReference type="InterPro" id="IPR027417">
    <property type="entry name" value="P-loop_NTPase"/>
</dbReference>
<sequence>MVEADDDHLESLLSQLNDQQRVAVEHDLNPLLIVAGAGTGKTTTLAHRVAWLIATGVDPRRIMLLTFTRRAANEMLRRVEAILSGLDHHADRTGRKRPGRGVWGGTFHSISARMLRKYGNALGLDSQFTILDRTDSEDLLQLLRIDMNLADSKKRFPLKGTCLDIYSRCMNSQRRLEEVLQFDFPWCAEYQDELKGLFRAFVDRKELQGVLDYDDLLVFWRALLDSDTGAEMIRSQFDAVLIDEYQDTNVLQSSILQLLSPEGQGVTVVGDDAQSIYSFRAATVRNILDFPQDFPNTTIVALEQNYRSTQPILEMTNRVISMAPERFEKNLWSDREQGPRPIIVESDNEDVQTDYLISQILEHRENGVPLNRQAVLFRASHHSLPLEIELGHRDIPFAKYGGLKFIETAHAKDLLSFLRIAENPRDEVAVMRVLTMLPGIGRKKGAQLMEMSKGQSDITAGWKDFKPPAATRDHWPLFIALIQSLSLKRSDDEPMSGQLKLVRRFYKPILESKYDNLRARENDLDQLERISDRYVNRASFLTDLALEPPTSMMELKDQTQDADEECLVLSTIHSSKGLEWDVVYLLQAIEGCLPSEMALRSGDDLEEERRLFYVALTRAKHWLYVGCPRRYFTRNNSFPGGRNVSVRKSRFLSDSVLECCEIINADLEIDADDLESYRSTGIDSRSIRDGLKNRWL</sequence>
<keyword evidence="2 10" id="KW-0547">Nucleotide-binding</keyword>
<evidence type="ECO:0000256" key="5">
    <source>
        <dbReference type="ARBA" id="ARBA00022840"/>
    </source>
</evidence>
<keyword evidence="15" id="KW-1185">Reference proteome</keyword>
<dbReference type="CDD" id="cd18807">
    <property type="entry name" value="SF1_C_UvrD"/>
    <property type="match status" value="1"/>
</dbReference>
<comment type="catalytic activity">
    <reaction evidence="9">
        <text>ATP + H2O = ADP + phosphate + H(+)</text>
        <dbReference type="Rhea" id="RHEA:13065"/>
        <dbReference type="ChEBI" id="CHEBI:15377"/>
        <dbReference type="ChEBI" id="CHEBI:15378"/>
        <dbReference type="ChEBI" id="CHEBI:30616"/>
        <dbReference type="ChEBI" id="CHEBI:43474"/>
        <dbReference type="ChEBI" id="CHEBI:456216"/>
        <dbReference type="EC" id="5.6.2.4"/>
    </reaction>
</comment>
<dbReference type="Gene3D" id="3.40.50.300">
    <property type="entry name" value="P-loop containing nucleotide triphosphate hydrolases"/>
    <property type="match status" value="2"/>
</dbReference>
<dbReference type="SUPFAM" id="SSF52540">
    <property type="entry name" value="P-loop containing nucleoside triphosphate hydrolases"/>
    <property type="match status" value="1"/>
</dbReference>
<evidence type="ECO:0000256" key="4">
    <source>
        <dbReference type="ARBA" id="ARBA00022806"/>
    </source>
</evidence>
<dbReference type="GO" id="GO:0005829">
    <property type="term" value="C:cytosol"/>
    <property type="evidence" value="ECO:0007669"/>
    <property type="project" value="TreeGrafter"/>
</dbReference>
<feature type="binding site" evidence="10">
    <location>
        <begin position="35"/>
        <end position="42"/>
    </location>
    <ligand>
        <name>ATP</name>
        <dbReference type="ChEBI" id="CHEBI:30616"/>
    </ligand>
</feature>
<dbReference type="PANTHER" id="PTHR11070">
    <property type="entry name" value="UVRD / RECB / PCRA DNA HELICASE FAMILY MEMBER"/>
    <property type="match status" value="1"/>
</dbReference>
<dbReference type="GO" id="GO:0003677">
    <property type="term" value="F:DNA binding"/>
    <property type="evidence" value="ECO:0007669"/>
    <property type="project" value="InterPro"/>
</dbReference>
<dbReference type="GO" id="GO:0043138">
    <property type="term" value="F:3'-5' DNA helicase activity"/>
    <property type="evidence" value="ECO:0007669"/>
    <property type="project" value="UniProtKB-EC"/>
</dbReference>
<dbReference type="Proteomes" id="UP000317178">
    <property type="component" value="Chromosome"/>
</dbReference>
<reference evidence="14 15" key="1">
    <citation type="submission" date="2019-02" db="EMBL/GenBank/DDBJ databases">
        <title>Deep-cultivation of Planctomycetes and their phenomic and genomic characterization uncovers novel biology.</title>
        <authorList>
            <person name="Wiegand S."/>
            <person name="Jogler M."/>
            <person name="Boedeker C."/>
            <person name="Pinto D."/>
            <person name="Vollmers J."/>
            <person name="Rivas-Marin E."/>
            <person name="Kohn T."/>
            <person name="Peeters S.H."/>
            <person name="Heuer A."/>
            <person name="Rast P."/>
            <person name="Oberbeckmann S."/>
            <person name="Bunk B."/>
            <person name="Jeske O."/>
            <person name="Meyerdierks A."/>
            <person name="Storesund J.E."/>
            <person name="Kallscheuer N."/>
            <person name="Luecker S."/>
            <person name="Lage O.M."/>
            <person name="Pohl T."/>
            <person name="Merkel B.J."/>
            <person name="Hornburger P."/>
            <person name="Mueller R.-W."/>
            <person name="Bruemmer F."/>
            <person name="Labrenz M."/>
            <person name="Spormann A.M."/>
            <person name="Op den Camp H."/>
            <person name="Overmann J."/>
            <person name="Amann R."/>
            <person name="Jetten M.S.M."/>
            <person name="Mascher T."/>
            <person name="Medema M.H."/>
            <person name="Devos D.P."/>
            <person name="Kaster A.-K."/>
            <person name="Ovreas L."/>
            <person name="Rohde M."/>
            <person name="Galperin M.Y."/>
            <person name="Jogler C."/>
        </authorList>
    </citation>
    <scope>NUCLEOTIDE SEQUENCE [LARGE SCALE GENOMIC DNA]</scope>
    <source>
        <strain evidence="14 15">Pla110</strain>
    </source>
</reference>
<dbReference type="Pfam" id="PF00580">
    <property type="entry name" value="UvrD-helicase"/>
    <property type="match status" value="1"/>
</dbReference>
<keyword evidence="4 10" id="KW-0347">Helicase</keyword>
<feature type="coiled-coil region" evidence="11">
    <location>
        <begin position="510"/>
        <end position="537"/>
    </location>
</feature>
<evidence type="ECO:0000256" key="3">
    <source>
        <dbReference type="ARBA" id="ARBA00022801"/>
    </source>
</evidence>
<dbReference type="PANTHER" id="PTHR11070:SF3">
    <property type="entry name" value="DNA 3'-5' HELICASE"/>
    <property type="match status" value="1"/>
</dbReference>
<dbReference type="CDD" id="cd17932">
    <property type="entry name" value="DEXQc_UvrD"/>
    <property type="match status" value="1"/>
</dbReference>
<dbReference type="InterPro" id="IPR014017">
    <property type="entry name" value="DNA_helicase_UvrD-like_C"/>
</dbReference>
<evidence type="ECO:0000259" key="13">
    <source>
        <dbReference type="PROSITE" id="PS51217"/>
    </source>
</evidence>
<dbReference type="GO" id="GO:0016887">
    <property type="term" value="F:ATP hydrolysis activity"/>
    <property type="evidence" value="ECO:0007669"/>
    <property type="project" value="RHEA"/>
</dbReference>
<dbReference type="Pfam" id="PF13361">
    <property type="entry name" value="UvrD_C"/>
    <property type="match status" value="1"/>
</dbReference>
<comment type="similarity">
    <text evidence="1">Belongs to the helicase family. UvrD subfamily.</text>
</comment>
<evidence type="ECO:0000313" key="14">
    <source>
        <dbReference type="EMBL" id="QDU79190.1"/>
    </source>
</evidence>
<evidence type="ECO:0000256" key="6">
    <source>
        <dbReference type="ARBA" id="ARBA00023235"/>
    </source>
</evidence>
<dbReference type="InterPro" id="IPR000212">
    <property type="entry name" value="DNA_helicase_UvrD/REP"/>
</dbReference>
<evidence type="ECO:0000256" key="2">
    <source>
        <dbReference type="ARBA" id="ARBA00022741"/>
    </source>
</evidence>
<accession>A0A518CIZ5</accession>
<evidence type="ECO:0000256" key="11">
    <source>
        <dbReference type="SAM" id="Coils"/>
    </source>
</evidence>
<protein>
    <recommendedName>
        <fullName evidence="8">DNA 3'-5' helicase</fullName>
        <ecNumber evidence="8">5.6.2.4</ecNumber>
    </recommendedName>
</protein>
<dbReference type="InterPro" id="IPR013986">
    <property type="entry name" value="DExx_box_DNA_helicase_dom_sf"/>
</dbReference>
<gene>
    <name evidence="14" type="primary">pcrA_2</name>
    <name evidence="14" type="ORF">Pla110_08950</name>
</gene>
<dbReference type="PROSITE" id="PS51198">
    <property type="entry name" value="UVRD_HELICASE_ATP_BIND"/>
    <property type="match status" value="1"/>
</dbReference>
<dbReference type="AlphaFoldDB" id="A0A518CIZ5"/>
<dbReference type="KEGG" id="plon:Pla110_08950"/>
<evidence type="ECO:0000256" key="8">
    <source>
        <dbReference type="ARBA" id="ARBA00034808"/>
    </source>
</evidence>
<comment type="catalytic activity">
    <reaction evidence="7">
        <text>Couples ATP hydrolysis with the unwinding of duplex DNA by translocating in the 3'-5' direction.</text>
        <dbReference type="EC" id="5.6.2.4"/>
    </reaction>
</comment>
<dbReference type="EC" id="5.6.2.4" evidence="8"/>
<dbReference type="GO" id="GO:0005524">
    <property type="term" value="F:ATP binding"/>
    <property type="evidence" value="ECO:0007669"/>
    <property type="project" value="UniProtKB-UniRule"/>
</dbReference>
<evidence type="ECO:0000256" key="10">
    <source>
        <dbReference type="PROSITE-ProRule" id="PRU00560"/>
    </source>
</evidence>
<dbReference type="Gene3D" id="1.10.10.160">
    <property type="match status" value="1"/>
</dbReference>
<dbReference type="OrthoDB" id="9810135at2"/>
<name>A0A518CIZ5_9PLAN</name>
<keyword evidence="5 10" id="KW-0067">ATP-binding</keyword>
<feature type="domain" description="UvrD-like helicase ATP-binding" evidence="12">
    <location>
        <begin position="14"/>
        <end position="309"/>
    </location>
</feature>
<evidence type="ECO:0000256" key="9">
    <source>
        <dbReference type="ARBA" id="ARBA00048988"/>
    </source>
</evidence>